<evidence type="ECO:0000256" key="3">
    <source>
        <dbReference type="ARBA" id="ARBA00022692"/>
    </source>
</evidence>
<reference evidence="7 8" key="1">
    <citation type="submission" date="2019-02" db="EMBL/GenBank/DDBJ databases">
        <title>Draft genome sequence of Amycolatopsis sp. 8-3EHSu isolated from roots of Suaeda maritima.</title>
        <authorList>
            <person name="Duangmal K."/>
            <person name="Chantavorakit T."/>
        </authorList>
    </citation>
    <scope>NUCLEOTIDE SEQUENCE [LARGE SCALE GENOMIC DNA]</scope>
    <source>
        <strain evidence="7 8">8-3EHSu</strain>
    </source>
</reference>
<feature type="transmembrane region" description="Helical" evidence="6">
    <location>
        <begin position="298"/>
        <end position="319"/>
    </location>
</feature>
<dbReference type="InterPro" id="IPR004752">
    <property type="entry name" value="AmpG_permease/AT-1"/>
</dbReference>
<evidence type="ECO:0000256" key="5">
    <source>
        <dbReference type="ARBA" id="ARBA00023136"/>
    </source>
</evidence>
<dbReference type="GO" id="GO:0016020">
    <property type="term" value="C:membrane"/>
    <property type="evidence" value="ECO:0007669"/>
    <property type="project" value="UniProtKB-SubCell"/>
</dbReference>
<dbReference type="InterPro" id="IPR011701">
    <property type="entry name" value="MFS"/>
</dbReference>
<comment type="subcellular location">
    <subcellularLocation>
        <location evidence="1">Membrane</location>
        <topology evidence="1">Multi-pass membrane protein</topology>
    </subcellularLocation>
</comment>
<keyword evidence="4 6" id="KW-1133">Transmembrane helix</keyword>
<dbReference type="OrthoDB" id="9787815at2"/>
<name>A0A4Q7J0M2_9PSEU</name>
<dbReference type="EMBL" id="SFCC01000019">
    <property type="protein sequence ID" value="RZQ60112.1"/>
    <property type="molecule type" value="Genomic_DNA"/>
</dbReference>
<feature type="transmembrane region" description="Helical" evidence="6">
    <location>
        <begin position="365"/>
        <end position="388"/>
    </location>
</feature>
<feature type="transmembrane region" description="Helical" evidence="6">
    <location>
        <begin position="208"/>
        <end position="225"/>
    </location>
</feature>
<feature type="transmembrane region" description="Helical" evidence="6">
    <location>
        <begin position="95"/>
        <end position="116"/>
    </location>
</feature>
<keyword evidence="8" id="KW-1185">Reference proteome</keyword>
<evidence type="ECO:0000256" key="2">
    <source>
        <dbReference type="ARBA" id="ARBA00022448"/>
    </source>
</evidence>
<keyword evidence="3 6" id="KW-0812">Transmembrane</keyword>
<evidence type="ECO:0000256" key="1">
    <source>
        <dbReference type="ARBA" id="ARBA00004141"/>
    </source>
</evidence>
<evidence type="ECO:0000313" key="7">
    <source>
        <dbReference type="EMBL" id="RZQ60112.1"/>
    </source>
</evidence>
<dbReference type="PANTHER" id="PTHR12778:SF10">
    <property type="entry name" value="MAJOR FACILITATOR SUPERFAMILY DOMAIN-CONTAINING PROTEIN 3"/>
    <property type="match status" value="1"/>
</dbReference>
<evidence type="ECO:0000256" key="4">
    <source>
        <dbReference type="ARBA" id="ARBA00022989"/>
    </source>
</evidence>
<feature type="transmembrane region" description="Helical" evidence="6">
    <location>
        <begin position="160"/>
        <end position="178"/>
    </location>
</feature>
<feature type="transmembrane region" description="Helical" evidence="6">
    <location>
        <begin position="70"/>
        <end position="89"/>
    </location>
</feature>
<dbReference type="Proteomes" id="UP000292003">
    <property type="component" value="Unassembled WGS sequence"/>
</dbReference>
<feature type="transmembrane region" description="Helical" evidence="6">
    <location>
        <begin position="39"/>
        <end position="58"/>
    </location>
</feature>
<organism evidence="7 8">
    <name type="scientific">Amycolatopsis suaedae</name>
    <dbReference type="NCBI Taxonomy" id="2510978"/>
    <lineage>
        <taxon>Bacteria</taxon>
        <taxon>Bacillati</taxon>
        <taxon>Actinomycetota</taxon>
        <taxon>Actinomycetes</taxon>
        <taxon>Pseudonocardiales</taxon>
        <taxon>Pseudonocardiaceae</taxon>
        <taxon>Amycolatopsis</taxon>
    </lineage>
</organism>
<feature type="transmembrane region" description="Helical" evidence="6">
    <location>
        <begin position="137"/>
        <end position="154"/>
    </location>
</feature>
<dbReference type="InterPro" id="IPR036259">
    <property type="entry name" value="MFS_trans_sf"/>
</dbReference>
<dbReference type="GO" id="GO:0022857">
    <property type="term" value="F:transmembrane transporter activity"/>
    <property type="evidence" value="ECO:0007669"/>
    <property type="project" value="InterPro"/>
</dbReference>
<evidence type="ECO:0000313" key="8">
    <source>
        <dbReference type="Proteomes" id="UP000292003"/>
    </source>
</evidence>
<dbReference type="PANTHER" id="PTHR12778">
    <property type="entry name" value="SOLUTE CARRIER FAMILY 33 ACETYL-COA TRANSPORTER -RELATED"/>
    <property type="match status" value="1"/>
</dbReference>
<comment type="caution">
    <text evidence="7">The sequence shown here is derived from an EMBL/GenBank/DDBJ whole genome shotgun (WGS) entry which is preliminary data.</text>
</comment>
<feature type="transmembrane region" description="Helical" evidence="6">
    <location>
        <begin position="12"/>
        <end position="33"/>
    </location>
</feature>
<evidence type="ECO:0000256" key="6">
    <source>
        <dbReference type="SAM" id="Phobius"/>
    </source>
</evidence>
<feature type="transmembrane region" description="Helical" evidence="6">
    <location>
        <begin position="340"/>
        <end position="359"/>
    </location>
</feature>
<protein>
    <submittedName>
        <fullName evidence="7">MFS transporter</fullName>
    </submittedName>
</protein>
<dbReference type="Gene3D" id="1.20.1250.20">
    <property type="entry name" value="MFS general substrate transporter like domains"/>
    <property type="match status" value="1"/>
</dbReference>
<keyword evidence="2" id="KW-0813">Transport</keyword>
<proteinExistence type="predicted"/>
<feature type="transmembrane region" description="Helical" evidence="6">
    <location>
        <begin position="245"/>
        <end position="266"/>
    </location>
</feature>
<dbReference type="Pfam" id="PF07690">
    <property type="entry name" value="MFS_1"/>
    <property type="match status" value="1"/>
</dbReference>
<accession>A0A4Q7J0M2</accession>
<sequence length="398" mass="41084">MTRPQRMALVGALYLVSNIGYSFLFMTLGTILLGRGVPLGTVAAINLLGMVYFGRFLMAPVVDRTGHYRRWLIGTQLALVATLVTIAWLDPADDLAALLGLLVVVLVLSLFHDAAMNGLVVRILPESDHGSANGMQVASAAASILIGSSGALLLYSNAGWTVTLLALAAVYAVPLLVLRTVTEPAATGTVAEAPWRTLAGYFASTRRTLWALVIIPLFGAGAWLGTAGQPAMLLGAGWPMDRIAVVQSVGTTAQLLTALVAGAVLSRVGSSRFAAVAGASCAVATAGLLPLAAGDGSFWPTAAAMVTMSAAYGAQLTWIATVSMGQARRSAAATDYTVPMSIEAVYVTVINSAGLWFAATAGFTWLLVVALGIAAAGAVVAPLWTGWARRRATVGLAR</sequence>
<feature type="transmembrane region" description="Helical" evidence="6">
    <location>
        <begin position="273"/>
        <end position="292"/>
    </location>
</feature>
<keyword evidence="5 6" id="KW-0472">Membrane</keyword>
<dbReference type="SUPFAM" id="SSF103473">
    <property type="entry name" value="MFS general substrate transporter"/>
    <property type="match status" value="1"/>
</dbReference>
<dbReference type="AlphaFoldDB" id="A0A4Q7J0M2"/>
<gene>
    <name evidence="7" type="ORF">EWH70_30905</name>
</gene>